<dbReference type="GO" id="GO:0003677">
    <property type="term" value="F:DNA binding"/>
    <property type="evidence" value="ECO:0007669"/>
    <property type="project" value="UniProtKB-KW"/>
</dbReference>
<dbReference type="InterPro" id="IPR036388">
    <property type="entry name" value="WH-like_DNA-bd_sf"/>
</dbReference>
<dbReference type="PROSITE" id="PS50949">
    <property type="entry name" value="HTH_GNTR"/>
    <property type="match status" value="1"/>
</dbReference>
<keyword evidence="3" id="KW-0804">Transcription</keyword>
<organism evidence="5 6">
    <name type="scientific">Peptacetobacter hiranonis (strain DSM 13275 / JCM 10541 / KCTC 15199 / TO-931)</name>
    <name type="common">Clostridium hiranonis</name>
    <dbReference type="NCBI Taxonomy" id="500633"/>
    <lineage>
        <taxon>Bacteria</taxon>
        <taxon>Bacillati</taxon>
        <taxon>Bacillota</taxon>
        <taxon>Clostridia</taxon>
        <taxon>Peptostreptococcales</taxon>
        <taxon>Peptostreptococcaceae</taxon>
        <taxon>Peptacetobacter</taxon>
    </lineage>
</organism>
<dbReference type="InterPro" id="IPR036390">
    <property type="entry name" value="WH_DNA-bd_sf"/>
</dbReference>
<name>B6FZI4_PEPHT</name>
<dbReference type="SUPFAM" id="SSF46785">
    <property type="entry name" value="Winged helix' DNA-binding domain"/>
    <property type="match status" value="1"/>
</dbReference>
<evidence type="ECO:0000256" key="2">
    <source>
        <dbReference type="ARBA" id="ARBA00023125"/>
    </source>
</evidence>
<dbReference type="PANTHER" id="PTHR38445:SF10">
    <property type="entry name" value="GNTR-FAMILY TRANSCRIPTIONAL REGULATOR"/>
    <property type="match status" value="1"/>
</dbReference>
<evidence type="ECO:0000259" key="4">
    <source>
        <dbReference type="PROSITE" id="PS50949"/>
    </source>
</evidence>
<feature type="domain" description="HTH gntR-type" evidence="4">
    <location>
        <begin position="15"/>
        <end position="83"/>
    </location>
</feature>
<comment type="caution">
    <text evidence="5">The sequence shown here is derived from an EMBL/GenBank/DDBJ whole genome shotgun (WGS) entry which is preliminary data.</text>
</comment>
<gene>
    <name evidence="5" type="ORF">CLOHIR_01288</name>
</gene>
<dbReference type="InterPro" id="IPR000524">
    <property type="entry name" value="Tscrpt_reg_HTH_GntR"/>
</dbReference>
<dbReference type="eggNOG" id="COG1725">
    <property type="taxonomic scope" value="Bacteria"/>
</dbReference>
<reference evidence="5 6" key="2">
    <citation type="submission" date="2008-10" db="EMBL/GenBank/DDBJ databases">
        <title>Draft genome sequence of Clostridium hiranonis (DSM 13275).</title>
        <authorList>
            <person name="Sudarsanam P."/>
            <person name="Ley R."/>
            <person name="Guruge J."/>
            <person name="Turnbaugh P.J."/>
            <person name="Mahowald M."/>
            <person name="Liep D."/>
            <person name="Gordon J."/>
        </authorList>
    </citation>
    <scope>NUCLEOTIDE SEQUENCE [LARGE SCALE GENOMIC DNA]</scope>
    <source>
        <strain evidence="5 6">DSM 13275</strain>
    </source>
</reference>
<evidence type="ECO:0000313" key="6">
    <source>
        <dbReference type="Proteomes" id="UP000003178"/>
    </source>
</evidence>
<protein>
    <submittedName>
        <fullName evidence="5">Transcriptional regulator, GntR family</fullName>
    </submittedName>
</protein>
<keyword evidence="6" id="KW-1185">Reference proteome</keyword>
<keyword evidence="2" id="KW-0238">DNA-binding</keyword>
<dbReference type="SMART" id="SM00345">
    <property type="entry name" value="HTH_GNTR"/>
    <property type="match status" value="1"/>
</dbReference>
<keyword evidence="1" id="KW-0805">Transcription regulation</keyword>
<dbReference type="EMBL" id="ABWP01000054">
    <property type="protein sequence ID" value="EEA85086.1"/>
    <property type="molecule type" value="Genomic_DNA"/>
</dbReference>
<dbReference type="Gene3D" id="1.10.287.100">
    <property type="match status" value="1"/>
</dbReference>
<dbReference type="AlphaFoldDB" id="B6FZI4"/>
<dbReference type="Proteomes" id="UP000003178">
    <property type="component" value="Unassembled WGS sequence"/>
</dbReference>
<dbReference type="STRING" id="500633.CLOHIR_01288"/>
<proteinExistence type="predicted"/>
<evidence type="ECO:0000256" key="3">
    <source>
        <dbReference type="ARBA" id="ARBA00023163"/>
    </source>
</evidence>
<dbReference type="PANTHER" id="PTHR38445">
    <property type="entry name" value="HTH-TYPE TRANSCRIPTIONAL REPRESSOR YTRA"/>
    <property type="match status" value="1"/>
</dbReference>
<accession>B6FZI4</accession>
<dbReference type="GO" id="GO:0003700">
    <property type="term" value="F:DNA-binding transcription factor activity"/>
    <property type="evidence" value="ECO:0007669"/>
    <property type="project" value="InterPro"/>
</dbReference>
<dbReference type="Gene3D" id="1.10.10.10">
    <property type="entry name" value="Winged helix-like DNA-binding domain superfamily/Winged helix DNA-binding domain"/>
    <property type="match status" value="1"/>
</dbReference>
<sequence length="125" mass="14327">MRKEDPMKFVLNGEEPIFIQIARAIEDEILIDGIGENEQVPSTTEISKTYEINPATVLKGMNILVDQEILYKKRGRGMFVAEGAKEIIKKARKEKFINESLVSFMEEAKKLGISREELIDIIRKE</sequence>
<reference evidence="5 6" key="1">
    <citation type="submission" date="2008-09" db="EMBL/GenBank/DDBJ databases">
        <authorList>
            <person name="Fulton L."/>
            <person name="Clifton S."/>
            <person name="Fulton B."/>
            <person name="Xu J."/>
            <person name="Minx P."/>
            <person name="Pepin K.H."/>
            <person name="Johnson M."/>
            <person name="Thiruvilangam P."/>
            <person name="Bhonagiri V."/>
            <person name="Nash W.E."/>
            <person name="Mardis E.R."/>
            <person name="Wilson R.K."/>
        </authorList>
    </citation>
    <scope>NUCLEOTIDE SEQUENCE [LARGE SCALE GENOMIC DNA]</scope>
    <source>
        <strain evidence="5 6">DSM 13275</strain>
    </source>
</reference>
<evidence type="ECO:0000313" key="5">
    <source>
        <dbReference type="EMBL" id="EEA85086.1"/>
    </source>
</evidence>
<dbReference type="HOGENOM" id="CLU_017584_10_0_9"/>
<evidence type="ECO:0000256" key="1">
    <source>
        <dbReference type="ARBA" id="ARBA00023015"/>
    </source>
</evidence>